<protein>
    <recommendedName>
        <fullName evidence="5 18">NADH-ubiquinone oxidoreductase chain 2</fullName>
        <ecNumber evidence="4 18">7.1.1.2</ecNumber>
    </recommendedName>
</protein>
<feature type="transmembrane region" description="Helical" evidence="18">
    <location>
        <begin position="146"/>
        <end position="167"/>
    </location>
</feature>
<evidence type="ECO:0000256" key="6">
    <source>
        <dbReference type="ARBA" id="ARBA00022448"/>
    </source>
</evidence>
<feature type="transmembrane region" description="Helical" evidence="18">
    <location>
        <begin position="58"/>
        <end position="79"/>
    </location>
</feature>
<feature type="transmembrane region" description="Helical" evidence="18">
    <location>
        <begin position="117"/>
        <end position="140"/>
    </location>
</feature>
<keyword evidence="12 18" id="KW-1133">Transmembrane helix</keyword>
<comment type="function">
    <text evidence="1">Core subunit of the mitochondrial membrane respiratory chain NADH dehydrogenase (Complex I) that is believed to belong to the minimal assembly required for catalysis. Complex I functions in the transfer of electrons from NADH to the respiratory chain. The immediate electron acceptor for the enzyme is believed to be ubiquinone.</text>
</comment>
<evidence type="ECO:0000313" key="20">
    <source>
        <dbReference type="EMBL" id="QHQ73121.1"/>
    </source>
</evidence>
<comment type="similarity">
    <text evidence="3 18">Belongs to the complex I subunit 2 family.</text>
</comment>
<geneLocation type="mitochondrion" evidence="20"/>
<feature type="transmembrane region" description="Helical" evidence="18">
    <location>
        <begin position="230"/>
        <end position="250"/>
    </location>
</feature>
<evidence type="ECO:0000256" key="2">
    <source>
        <dbReference type="ARBA" id="ARBA00004448"/>
    </source>
</evidence>
<keyword evidence="11 18" id="KW-0249">Electron transport</keyword>
<dbReference type="GO" id="GO:0008137">
    <property type="term" value="F:NADH dehydrogenase (ubiquinone) activity"/>
    <property type="evidence" value="ECO:0007669"/>
    <property type="project" value="UniProtKB-EC"/>
</dbReference>
<evidence type="ECO:0000256" key="18">
    <source>
        <dbReference type="RuleBase" id="RU003403"/>
    </source>
</evidence>
<evidence type="ECO:0000256" key="17">
    <source>
        <dbReference type="ARBA" id="ARBA00049551"/>
    </source>
</evidence>
<evidence type="ECO:0000256" key="16">
    <source>
        <dbReference type="ARBA" id="ARBA00023136"/>
    </source>
</evidence>
<comment type="catalytic activity">
    <reaction evidence="17 18">
        <text>a ubiquinone + NADH + 5 H(+)(in) = a ubiquinol + NAD(+) + 4 H(+)(out)</text>
        <dbReference type="Rhea" id="RHEA:29091"/>
        <dbReference type="Rhea" id="RHEA-COMP:9565"/>
        <dbReference type="Rhea" id="RHEA-COMP:9566"/>
        <dbReference type="ChEBI" id="CHEBI:15378"/>
        <dbReference type="ChEBI" id="CHEBI:16389"/>
        <dbReference type="ChEBI" id="CHEBI:17976"/>
        <dbReference type="ChEBI" id="CHEBI:57540"/>
        <dbReference type="ChEBI" id="CHEBI:57945"/>
        <dbReference type="EC" id="7.1.1.2"/>
    </reaction>
</comment>
<evidence type="ECO:0000256" key="14">
    <source>
        <dbReference type="ARBA" id="ARBA00023075"/>
    </source>
</evidence>
<feature type="transmembrane region" description="Helical" evidence="18">
    <location>
        <begin position="262"/>
        <end position="286"/>
    </location>
</feature>
<evidence type="ECO:0000256" key="5">
    <source>
        <dbReference type="ARBA" id="ARBA00021008"/>
    </source>
</evidence>
<evidence type="ECO:0000256" key="15">
    <source>
        <dbReference type="ARBA" id="ARBA00023128"/>
    </source>
</evidence>
<evidence type="ECO:0000256" key="13">
    <source>
        <dbReference type="ARBA" id="ARBA00023027"/>
    </source>
</evidence>
<evidence type="ECO:0000256" key="7">
    <source>
        <dbReference type="ARBA" id="ARBA00022660"/>
    </source>
</evidence>
<dbReference type="AlphaFoldDB" id="A0A6B9VWT9"/>
<comment type="subcellular location">
    <subcellularLocation>
        <location evidence="2 18">Mitochondrion inner membrane</location>
        <topology evidence="2 18">Multi-pass membrane protein</topology>
    </subcellularLocation>
</comment>
<keyword evidence="10 18" id="KW-1278">Translocase</keyword>
<dbReference type="InterPro" id="IPR050175">
    <property type="entry name" value="Complex_I_Subunit_2"/>
</dbReference>
<dbReference type="EC" id="7.1.1.2" evidence="4 18"/>
<keyword evidence="15 18" id="KW-0496">Mitochondrion</keyword>
<dbReference type="PANTHER" id="PTHR46552">
    <property type="entry name" value="NADH-UBIQUINONE OXIDOREDUCTASE CHAIN 2"/>
    <property type="match status" value="1"/>
</dbReference>
<feature type="transmembrane region" description="Helical" evidence="18">
    <location>
        <begin position="91"/>
        <end position="110"/>
    </location>
</feature>
<dbReference type="PANTHER" id="PTHR46552:SF1">
    <property type="entry name" value="NADH-UBIQUINONE OXIDOREDUCTASE CHAIN 2"/>
    <property type="match status" value="1"/>
</dbReference>
<evidence type="ECO:0000259" key="19">
    <source>
        <dbReference type="Pfam" id="PF00361"/>
    </source>
</evidence>
<dbReference type="InterPro" id="IPR003917">
    <property type="entry name" value="NADH_UbQ_OxRdtase_chain2"/>
</dbReference>
<keyword evidence="14 18" id="KW-0830">Ubiquinone</keyword>
<dbReference type="PRINTS" id="PR01436">
    <property type="entry name" value="NADHDHGNASE2"/>
</dbReference>
<keyword evidence="8 18" id="KW-0812">Transmembrane</keyword>
<gene>
    <name evidence="20" type="primary">nad2</name>
</gene>
<dbReference type="GO" id="GO:0005743">
    <property type="term" value="C:mitochondrial inner membrane"/>
    <property type="evidence" value="ECO:0007669"/>
    <property type="project" value="UniProtKB-SubCell"/>
</dbReference>
<evidence type="ECO:0000256" key="11">
    <source>
        <dbReference type="ARBA" id="ARBA00022982"/>
    </source>
</evidence>
<evidence type="ECO:0000256" key="3">
    <source>
        <dbReference type="ARBA" id="ARBA00007012"/>
    </source>
</evidence>
<feature type="transmembrane region" description="Helical" evidence="18">
    <location>
        <begin position="188"/>
        <end position="210"/>
    </location>
</feature>
<reference evidence="20" key="1">
    <citation type="journal article" date="2019" name="Sci. Rep.">
        <title>Mitochondrial genome characterization of the family Trigonidiidae (Orthoptera) reveals novel structural features and nad1 transcript ends.</title>
        <authorList>
            <person name="Ma C."/>
            <person name="Wang Y."/>
            <person name="Zhang L."/>
            <person name="Li J."/>
        </authorList>
    </citation>
    <scope>NUCLEOTIDE SEQUENCE</scope>
</reference>
<evidence type="ECO:0000256" key="12">
    <source>
        <dbReference type="ARBA" id="ARBA00022989"/>
    </source>
</evidence>
<organism evidence="20">
    <name type="scientific">Homoeoxipha nigripes</name>
    <dbReference type="NCBI Taxonomy" id="2697520"/>
    <lineage>
        <taxon>Eukaryota</taxon>
        <taxon>Metazoa</taxon>
        <taxon>Ecdysozoa</taxon>
        <taxon>Arthropoda</taxon>
        <taxon>Hexapoda</taxon>
        <taxon>Insecta</taxon>
        <taxon>Pterygota</taxon>
        <taxon>Neoptera</taxon>
        <taxon>Polyneoptera</taxon>
        <taxon>Orthoptera</taxon>
        <taxon>Ensifera</taxon>
        <taxon>Gryllidea</taxon>
        <taxon>Grylloidea</taxon>
        <taxon>Trigonidiidae</taxon>
        <taxon>Trigonidiinae</taxon>
        <taxon>Homoeoxipha</taxon>
    </lineage>
</organism>
<evidence type="ECO:0000256" key="9">
    <source>
        <dbReference type="ARBA" id="ARBA00022792"/>
    </source>
</evidence>
<keyword evidence="9 18" id="KW-0999">Mitochondrion inner membrane</keyword>
<accession>A0A6B9VWT9</accession>
<feature type="transmembrane region" description="Helical" evidence="18">
    <location>
        <begin position="7"/>
        <end position="23"/>
    </location>
</feature>
<keyword evidence="13 18" id="KW-0520">NAD</keyword>
<dbReference type="Pfam" id="PF00361">
    <property type="entry name" value="Proton_antipo_M"/>
    <property type="match status" value="1"/>
</dbReference>
<keyword evidence="6" id="KW-0813">Transport</keyword>
<dbReference type="InterPro" id="IPR001750">
    <property type="entry name" value="ND/Mrp_TM"/>
</dbReference>
<proteinExistence type="inferred from homology"/>
<dbReference type="EMBL" id="MK303553">
    <property type="protein sequence ID" value="QHQ73121.1"/>
    <property type="molecule type" value="Genomic_DNA"/>
</dbReference>
<feature type="transmembrane region" description="Helical" evidence="18">
    <location>
        <begin position="315"/>
        <end position="336"/>
    </location>
</feature>
<evidence type="ECO:0000256" key="4">
    <source>
        <dbReference type="ARBA" id="ARBA00012944"/>
    </source>
</evidence>
<keyword evidence="7 18" id="KW-0679">Respiratory chain</keyword>
<comment type="function">
    <text evidence="18">Core subunit of the mitochondrial membrane respiratory chain NADH dehydrogenase (Complex I) which catalyzes electron transfer from NADH through the respiratory chain, using ubiquinone as an electron acceptor. Essential for the catalytic activity and assembly of complex I.</text>
</comment>
<evidence type="ECO:0000256" key="10">
    <source>
        <dbReference type="ARBA" id="ARBA00022967"/>
    </source>
</evidence>
<name>A0A6B9VWT9_9ORTH</name>
<evidence type="ECO:0000256" key="1">
    <source>
        <dbReference type="ARBA" id="ARBA00003257"/>
    </source>
</evidence>
<dbReference type="GO" id="GO:0006120">
    <property type="term" value="P:mitochondrial electron transport, NADH to ubiquinone"/>
    <property type="evidence" value="ECO:0007669"/>
    <property type="project" value="InterPro"/>
</dbReference>
<evidence type="ECO:0000256" key="8">
    <source>
        <dbReference type="ARBA" id="ARBA00022692"/>
    </source>
</evidence>
<feature type="domain" description="NADH:quinone oxidoreductase/Mrp antiporter transmembrane" evidence="19">
    <location>
        <begin position="25"/>
        <end position="281"/>
    </location>
</feature>
<sequence>MFTNFNKLIYIAMLLLGSVLTISNNSMLGMWMGLEINMMSFIPMLSEKNNILSSEASLKYFLIQALSSSIFIMSSISMLNFSNLFPNIFENLIILSLMIKLGSAPFHFWFPSIIEGLSWFNCFILFTWQKIAPLMIVSYFINNYMIYLYIISSLIVGAIGGLNQSSIQKMIAYSSINHIGWMMSALKININMFMLYFLIYSIILLFIFNMMSTLDMMHMNQLVMFNNKSMVIKLIMMINFLSLGGLPPFLGFLPKWIIIQNLLYFNMFMLSLILILSSLMTLFYYIKIMMMSLMMNPSQQKNYSLNLSFNKLNKFHILLMMMISLYSLIFLPFLVWN</sequence>
<keyword evidence="16 18" id="KW-0472">Membrane</keyword>